<feature type="chain" id="PRO_5009214215" description="ABC transporter" evidence="3">
    <location>
        <begin position="21"/>
        <end position="289"/>
    </location>
</feature>
<organism evidence="4 5">
    <name type="scientific">Alteromonas lipolytica</name>
    <dbReference type="NCBI Taxonomy" id="1856405"/>
    <lineage>
        <taxon>Bacteria</taxon>
        <taxon>Pseudomonadati</taxon>
        <taxon>Pseudomonadota</taxon>
        <taxon>Gammaproteobacteria</taxon>
        <taxon>Alteromonadales</taxon>
        <taxon>Alteromonadaceae</taxon>
        <taxon>Alteromonas/Salinimonas group</taxon>
        <taxon>Alteromonas</taxon>
    </lineage>
</organism>
<evidence type="ECO:0000256" key="1">
    <source>
        <dbReference type="ARBA" id="ARBA00010634"/>
    </source>
</evidence>
<dbReference type="OrthoDB" id="9785326at2"/>
<proteinExistence type="inferred from homology"/>
<dbReference type="InterPro" id="IPR007428">
    <property type="entry name" value="MlaA"/>
</dbReference>
<reference evidence="4 5" key="1">
    <citation type="submission" date="2016-09" db="EMBL/GenBank/DDBJ databases">
        <title>Alteromonas lipolytica, a new species isolated from sea water.</title>
        <authorList>
            <person name="Wu Y.-H."/>
            <person name="Cheng H."/>
            <person name="Xu X.-W."/>
        </authorList>
    </citation>
    <scope>NUCLEOTIDE SEQUENCE [LARGE SCALE GENOMIC DNA]</scope>
    <source>
        <strain evidence="4 5">JW12</strain>
    </source>
</reference>
<protein>
    <recommendedName>
        <fullName evidence="6">ABC transporter</fullName>
    </recommendedName>
</protein>
<feature type="signal peptide" evidence="3">
    <location>
        <begin position="1"/>
        <end position="20"/>
    </location>
</feature>
<evidence type="ECO:0000313" key="5">
    <source>
        <dbReference type="Proteomes" id="UP000176037"/>
    </source>
</evidence>
<name>A0A1E8FHB5_9ALTE</name>
<keyword evidence="2 3" id="KW-0732">Signal</keyword>
<dbReference type="GO" id="GO:0016020">
    <property type="term" value="C:membrane"/>
    <property type="evidence" value="ECO:0007669"/>
    <property type="project" value="InterPro"/>
</dbReference>
<dbReference type="GO" id="GO:0120010">
    <property type="term" value="P:intermembrane phospholipid transfer"/>
    <property type="evidence" value="ECO:0007669"/>
    <property type="project" value="TreeGrafter"/>
</dbReference>
<sequence length="289" mass="31382">MLYKGLISAVIVLLAGCSSVPPPSQTEANGATDVHEVASGELPQSRLSAGEQVTLQTSQGEQDVSPAIVSVTESQLDNSVAASQYYDPWEGFNRSMFAFNNAAYDYVLTPVSNGYKAVLPQPVRNSVGNFFSNLREPLNLLNNIFSGEVSDAGTNLGRFLINSTIGLLGLFDPASSWFDITPKERSIGDTLASYGVGAGPYLVLPLLGQSDVRGGFSVLTEGLIHPVNHIADSPQTYQLRAVDGVDEFSEQSDTYHTLYQNADDPYIYFRNQYLQGQARDSLYEQEDSD</sequence>
<evidence type="ECO:0000256" key="2">
    <source>
        <dbReference type="ARBA" id="ARBA00022729"/>
    </source>
</evidence>
<dbReference type="PROSITE" id="PS51257">
    <property type="entry name" value="PROKAR_LIPOPROTEIN"/>
    <property type="match status" value="1"/>
</dbReference>
<evidence type="ECO:0000313" key="4">
    <source>
        <dbReference type="EMBL" id="OFI34853.1"/>
    </source>
</evidence>
<dbReference type="AlphaFoldDB" id="A0A1E8FHB5"/>
<evidence type="ECO:0008006" key="6">
    <source>
        <dbReference type="Google" id="ProtNLM"/>
    </source>
</evidence>
<dbReference type="RefSeq" id="WP_070175771.1">
    <property type="nucleotide sequence ID" value="NZ_BMJR01000001.1"/>
</dbReference>
<comment type="caution">
    <text evidence="4">The sequence shown here is derived from an EMBL/GenBank/DDBJ whole genome shotgun (WGS) entry which is preliminary data.</text>
</comment>
<gene>
    <name evidence="4" type="ORF">BFC17_14865</name>
</gene>
<dbReference type="PRINTS" id="PR01805">
    <property type="entry name" value="VACJLIPOPROT"/>
</dbReference>
<dbReference type="Proteomes" id="UP000176037">
    <property type="component" value="Unassembled WGS sequence"/>
</dbReference>
<dbReference type="PANTHER" id="PTHR30035">
    <property type="entry name" value="LIPOPROTEIN VACJ-RELATED"/>
    <property type="match status" value="1"/>
</dbReference>
<accession>A0A1E8FHB5</accession>
<evidence type="ECO:0000256" key="3">
    <source>
        <dbReference type="SAM" id="SignalP"/>
    </source>
</evidence>
<keyword evidence="5" id="KW-1185">Reference proteome</keyword>
<comment type="similarity">
    <text evidence="1">Belongs to the MlaA family.</text>
</comment>
<dbReference type="PANTHER" id="PTHR30035:SF3">
    <property type="entry name" value="INTERMEMBRANE PHOSPHOLIPID TRANSPORT SYSTEM LIPOPROTEIN MLAA"/>
    <property type="match status" value="1"/>
</dbReference>
<dbReference type="STRING" id="1856405.BFC17_14865"/>
<dbReference type="EMBL" id="MJIC01000010">
    <property type="protein sequence ID" value="OFI34853.1"/>
    <property type="molecule type" value="Genomic_DNA"/>
</dbReference>
<dbReference type="Pfam" id="PF04333">
    <property type="entry name" value="MlaA"/>
    <property type="match status" value="1"/>
</dbReference>